<evidence type="ECO:0008006" key="4">
    <source>
        <dbReference type="Google" id="ProtNLM"/>
    </source>
</evidence>
<name>A0ABT9NGI1_9ACTO</name>
<dbReference type="Pfam" id="PF14019">
    <property type="entry name" value="DUF4235"/>
    <property type="match status" value="1"/>
</dbReference>
<dbReference type="EMBL" id="JAUSQX010000001">
    <property type="protein sequence ID" value="MDP9806513.1"/>
    <property type="molecule type" value="Genomic_DNA"/>
</dbReference>
<accession>A0ABT9NGI1</accession>
<protein>
    <recommendedName>
        <fullName evidence="4">DUF4235 domain-containing protein</fullName>
    </recommendedName>
</protein>
<organism evidence="2 3">
    <name type="scientific">Trueperella bonasi</name>
    <dbReference type="NCBI Taxonomy" id="312286"/>
    <lineage>
        <taxon>Bacteria</taxon>
        <taxon>Bacillati</taxon>
        <taxon>Actinomycetota</taxon>
        <taxon>Actinomycetes</taxon>
        <taxon>Actinomycetales</taxon>
        <taxon>Actinomycetaceae</taxon>
        <taxon>Trueperella</taxon>
    </lineage>
</organism>
<dbReference type="RefSeq" id="WP_307682731.1">
    <property type="nucleotide sequence ID" value="NZ_JAUSQX010000001.1"/>
</dbReference>
<keyword evidence="1" id="KW-0472">Membrane</keyword>
<keyword evidence="3" id="KW-1185">Reference proteome</keyword>
<comment type="caution">
    <text evidence="2">The sequence shown here is derived from an EMBL/GenBank/DDBJ whole genome shotgun (WGS) entry which is preliminary data.</text>
</comment>
<keyword evidence="1" id="KW-0812">Transmembrane</keyword>
<gene>
    <name evidence="2" type="ORF">J2S70_001095</name>
</gene>
<evidence type="ECO:0000256" key="1">
    <source>
        <dbReference type="SAM" id="Phobius"/>
    </source>
</evidence>
<proteinExistence type="predicted"/>
<feature type="transmembrane region" description="Helical" evidence="1">
    <location>
        <begin position="51"/>
        <end position="69"/>
    </location>
</feature>
<keyword evidence="1" id="KW-1133">Transmembrane helix</keyword>
<reference evidence="2 3" key="1">
    <citation type="submission" date="2023-07" db="EMBL/GenBank/DDBJ databases">
        <title>Sequencing the genomes of 1000 actinobacteria strains.</title>
        <authorList>
            <person name="Klenk H.-P."/>
        </authorList>
    </citation>
    <scope>NUCLEOTIDE SEQUENCE [LARGE SCALE GENOMIC DNA]</scope>
    <source>
        <strain evidence="2 3">DSM 17163</strain>
    </source>
</reference>
<evidence type="ECO:0000313" key="3">
    <source>
        <dbReference type="Proteomes" id="UP001243212"/>
    </source>
</evidence>
<dbReference type="Proteomes" id="UP001243212">
    <property type="component" value="Unassembled WGS sequence"/>
</dbReference>
<evidence type="ECO:0000313" key="2">
    <source>
        <dbReference type="EMBL" id="MDP9806513.1"/>
    </source>
</evidence>
<sequence length="80" mass="8557">MNIGWKLISMGITAAAGAAANTAAGQVWEKGLGKSRPKDDDEMESLPVKEVVLFTVITAVVHATITTLLKRKAAQWYGND</sequence>
<dbReference type="InterPro" id="IPR025329">
    <property type="entry name" value="DUF4235"/>
</dbReference>